<dbReference type="SUPFAM" id="SSF54427">
    <property type="entry name" value="NTF2-like"/>
    <property type="match status" value="1"/>
</dbReference>
<dbReference type="RefSeq" id="WP_140592640.1">
    <property type="nucleotide sequence ID" value="NZ_VFWZ01000002.1"/>
</dbReference>
<feature type="chain" id="PRO_5021218992" evidence="1">
    <location>
        <begin position="23"/>
        <end position="157"/>
    </location>
</feature>
<dbReference type="AlphaFoldDB" id="A0A504JMR6"/>
<dbReference type="InterPro" id="IPR032710">
    <property type="entry name" value="NTF2-like_dom_sf"/>
</dbReference>
<reference evidence="2 3" key="1">
    <citation type="submission" date="2019-06" db="EMBL/GenBank/DDBJ databases">
        <authorList>
            <person name="Meng X."/>
        </authorList>
    </citation>
    <scope>NUCLEOTIDE SEQUENCE [LARGE SCALE GENOMIC DNA]</scope>
    <source>
        <strain evidence="2 3">M625</strain>
    </source>
</reference>
<dbReference type="InterPro" id="IPR039437">
    <property type="entry name" value="FrzH/put_lumazine-bd"/>
</dbReference>
<evidence type="ECO:0000313" key="2">
    <source>
        <dbReference type="EMBL" id="TPN88001.1"/>
    </source>
</evidence>
<accession>A0A504JMR6</accession>
<evidence type="ECO:0000256" key="1">
    <source>
        <dbReference type="SAM" id="SignalP"/>
    </source>
</evidence>
<keyword evidence="3" id="KW-1185">Reference proteome</keyword>
<name>A0A504JMR6_9FLAO</name>
<sequence length="157" mass="18586">MKIKSKICLTAIILTVYGYVNAQNNAEMEETKIRNLIEKCYLNGALNDMNTEAMYEGYHSDFAIFYAEGKELKKLPLNAWVKMVDDFKKNSENNELRKFEYEFIQIDVNETTAYVKLKLLRNKTLVFTDLLTLLKFENQWKIVTKIYHSHIENPWKL</sequence>
<comment type="caution">
    <text evidence="2">The sequence shown here is derived from an EMBL/GenBank/DDBJ whole genome shotgun (WGS) entry which is preliminary data.</text>
</comment>
<organism evidence="2 3">
    <name type="scientific">Aquimarina algicola</name>
    <dbReference type="NCBI Taxonomy" id="2589995"/>
    <lineage>
        <taxon>Bacteria</taxon>
        <taxon>Pseudomonadati</taxon>
        <taxon>Bacteroidota</taxon>
        <taxon>Flavobacteriia</taxon>
        <taxon>Flavobacteriales</taxon>
        <taxon>Flavobacteriaceae</taxon>
        <taxon>Aquimarina</taxon>
    </lineage>
</organism>
<feature type="signal peptide" evidence="1">
    <location>
        <begin position="1"/>
        <end position="22"/>
    </location>
</feature>
<dbReference type="Pfam" id="PF12893">
    <property type="entry name" value="Lumazine_bd_2"/>
    <property type="match status" value="1"/>
</dbReference>
<proteinExistence type="predicted"/>
<gene>
    <name evidence="2" type="ORF">FHK87_10540</name>
</gene>
<dbReference type="Proteomes" id="UP000315540">
    <property type="component" value="Unassembled WGS sequence"/>
</dbReference>
<protein>
    <submittedName>
        <fullName evidence="2">Nuclear transport factor 2 family protein</fullName>
    </submittedName>
</protein>
<dbReference type="OrthoDB" id="8445243at2"/>
<evidence type="ECO:0000313" key="3">
    <source>
        <dbReference type="Proteomes" id="UP000315540"/>
    </source>
</evidence>
<keyword evidence="1" id="KW-0732">Signal</keyword>
<dbReference type="Gene3D" id="3.10.450.50">
    <property type="match status" value="1"/>
</dbReference>
<dbReference type="EMBL" id="VFWZ01000002">
    <property type="protein sequence ID" value="TPN88001.1"/>
    <property type="molecule type" value="Genomic_DNA"/>
</dbReference>